<dbReference type="GeneID" id="29518146"/>
<feature type="transmembrane region" description="Helical" evidence="6">
    <location>
        <begin position="35"/>
        <end position="56"/>
    </location>
</feature>
<feature type="transmembrane region" description="Helical" evidence="6">
    <location>
        <begin position="283"/>
        <end position="310"/>
    </location>
</feature>
<keyword evidence="2" id="KW-1003">Cell membrane</keyword>
<evidence type="ECO:0000256" key="1">
    <source>
        <dbReference type="ARBA" id="ARBA00004651"/>
    </source>
</evidence>
<evidence type="ECO:0000256" key="5">
    <source>
        <dbReference type="ARBA" id="ARBA00023136"/>
    </source>
</evidence>
<feature type="transmembrane region" description="Helical" evidence="6">
    <location>
        <begin position="159"/>
        <end position="180"/>
    </location>
</feature>
<keyword evidence="4 6" id="KW-1133">Transmembrane helix</keyword>
<feature type="transmembrane region" description="Helical" evidence="6">
    <location>
        <begin position="412"/>
        <end position="429"/>
    </location>
</feature>
<dbReference type="EMBL" id="CP121308">
    <property type="protein sequence ID" value="WFP90003.1"/>
    <property type="molecule type" value="Genomic_DNA"/>
</dbReference>
<dbReference type="InterPro" id="IPR050833">
    <property type="entry name" value="Poly_Biosynth_Transport"/>
</dbReference>
<evidence type="ECO:0000256" key="4">
    <source>
        <dbReference type="ARBA" id="ARBA00022989"/>
    </source>
</evidence>
<protein>
    <recommendedName>
        <fullName evidence="9">O-antigen/teichoic acid export membrane protein</fullName>
    </recommendedName>
</protein>
<feature type="transmembrane region" description="Helical" evidence="6">
    <location>
        <begin position="201"/>
        <end position="221"/>
    </location>
</feature>
<feature type="transmembrane region" description="Helical" evidence="6">
    <location>
        <begin position="77"/>
        <end position="98"/>
    </location>
</feature>
<keyword evidence="8" id="KW-1185">Reference proteome</keyword>
<evidence type="ECO:0000256" key="2">
    <source>
        <dbReference type="ARBA" id="ARBA00022475"/>
    </source>
</evidence>
<accession>A0ABY8HD30</accession>
<dbReference type="PANTHER" id="PTHR30250:SF11">
    <property type="entry name" value="O-ANTIGEN TRANSPORTER-RELATED"/>
    <property type="match status" value="1"/>
</dbReference>
<dbReference type="PANTHER" id="PTHR30250">
    <property type="entry name" value="PST FAMILY PREDICTED COLANIC ACID TRANSPORTER"/>
    <property type="match status" value="1"/>
</dbReference>
<reference evidence="7 8" key="1">
    <citation type="submission" date="2023-03" db="EMBL/GenBank/DDBJ databases">
        <title>Comparative genome and transcriptome analysis combination mining strategies for increasing vitamin B12 production of Ensifer adhaerens strain.</title>
        <authorList>
            <person name="Yongheng L."/>
        </authorList>
    </citation>
    <scope>NUCLEOTIDE SEQUENCE [LARGE SCALE GENOMIC DNA]</scope>
    <source>
        <strain evidence="7 8">Casida A-T305</strain>
    </source>
</reference>
<evidence type="ECO:0008006" key="9">
    <source>
        <dbReference type="Google" id="ProtNLM"/>
    </source>
</evidence>
<feature type="transmembrane region" description="Helical" evidence="6">
    <location>
        <begin position="351"/>
        <end position="374"/>
    </location>
</feature>
<feature type="transmembrane region" description="Helical" evidence="6">
    <location>
        <begin position="316"/>
        <end position="339"/>
    </location>
</feature>
<evidence type="ECO:0000313" key="7">
    <source>
        <dbReference type="EMBL" id="WFP90003.1"/>
    </source>
</evidence>
<name>A0ABY8HD30_ENSAD</name>
<proteinExistence type="predicted"/>
<organism evidence="7 8">
    <name type="scientific">Ensifer adhaerens</name>
    <name type="common">Sinorhizobium morelense</name>
    <dbReference type="NCBI Taxonomy" id="106592"/>
    <lineage>
        <taxon>Bacteria</taxon>
        <taxon>Pseudomonadati</taxon>
        <taxon>Pseudomonadota</taxon>
        <taxon>Alphaproteobacteria</taxon>
        <taxon>Hyphomicrobiales</taxon>
        <taxon>Rhizobiaceae</taxon>
        <taxon>Sinorhizobium/Ensifer group</taxon>
        <taxon>Ensifer</taxon>
    </lineage>
</organism>
<feature type="transmembrane region" description="Helical" evidence="6">
    <location>
        <begin position="7"/>
        <end position="29"/>
    </location>
</feature>
<sequence length="467" mass="48408">MAKIIALGAYFYQAVIAFGLLIIVAHWLAPADYASYSLFVSICQFAAIAAFEWVRFACTRFYPGPDADSEAAERRTILVEATVCAALCLAAASIAVFFGVPPVVALVGGLVSIAQGGSDLHLTMLRFRQDFRAFSVLQGSRATILAVGTLAGALASPTFLSTVTGLLAGYAAYGLLASVLSRNPAARPTVALETARFRKHLVYGSVSAGAATAAMFAPLALKTLLTSVLGARGAAGALLALDLLQRPFVLIVSALQAIQYPEIVAAHDRTDNRADLARTLGQYYALLASFALMMAAGIFAVLLPVTWVVISPDLQQGFLATAPAIILISLARTLTQIMLPTPLHLKQRLALILLLAVIDCLLLNLGALAALVVAGPIDTALATGGAIGAVLATAFGLRLMAVLPFDLPWPPVLLAAAGLATAGFAFALAGETSYLAIGAGILGGGVLCLLALNQLRLMMRAPKLAAP</sequence>
<keyword evidence="5 6" id="KW-0472">Membrane</keyword>
<gene>
    <name evidence="7" type="ORF">P4B07_15765</name>
</gene>
<feature type="transmembrane region" description="Helical" evidence="6">
    <location>
        <begin position="435"/>
        <end position="453"/>
    </location>
</feature>
<comment type="subcellular location">
    <subcellularLocation>
        <location evidence="1">Cell membrane</location>
        <topology evidence="1">Multi-pass membrane protein</topology>
    </subcellularLocation>
</comment>
<evidence type="ECO:0000256" key="3">
    <source>
        <dbReference type="ARBA" id="ARBA00022692"/>
    </source>
</evidence>
<feature type="transmembrane region" description="Helical" evidence="6">
    <location>
        <begin position="380"/>
        <end position="400"/>
    </location>
</feature>
<dbReference type="RefSeq" id="WP_034786923.1">
    <property type="nucleotide sequence ID" value="NZ_CP015880.1"/>
</dbReference>
<keyword evidence="3 6" id="KW-0812">Transmembrane</keyword>
<evidence type="ECO:0000256" key="6">
    <source>
        <dbReference type="SAM" id="Phobius"/>
    </source>
</evidence>
<dbReference type="Proteomes" id="UP001214094">
    <property type="component" value="Chromosome"/>
</dbReference>
<evidence type="ECO:0000313" key="8">
    <source>
        <dbReference type="Proteomes" id="UP001214094"/>
    </source>
</evidence>